<keyword evidence="2 14" id="KW-0547">Nucleotide-binding</keyword>
<evidence type="ECO:0000256" key="9">
    <source>
        <dbReference type="ARBA" id="ARBA00023204"/>
    </source>
</evidence>
<dbReference type="InterPro" id="IPR014016">
    <property type="entry name" value="UvrD-like_ATP-bd"/>
</dbReference>
<sequence>MKWTEDQLRAIETRKKNLLVSAAAGSGKTALLIERIRRIVVEEKTSVDALLVLTFTRSAAAEMKERLSAALMAELEREDVDSDFVIAQISRLGAASISTLHAFCSRLVKDYFQEGGIDPEFKLGNETELSIMVQEALETLFEEKYQEIPEDGETPFSRLVDMFTSNRDDRELKSLVENFHYFLVTQPDSEKWCARALSYFGMDARDFWKSPWGRELDSLIRTDMEGAYELLESAYALCRDYEGFEKTAAQLQEDFFAVGLAIDALEEGYDDFRKALSGIRFARYSGNKKADAETSDHIKDLRNEAKGIIQGLQKRLNLDLSEALAQLSEMQGPMEDLVALTRDFQKKYQLKKAEKNLLDFNDLEQSTLRILQNPAIAAEVREQYEYVFLDEYQDTNDMQEAIIRRIVREDNYFMVGDVKQSIYRFRLADPTIFIGKYHRFGQETDALNDLITLSQNFRSCQGVVDGVNTVFEAIMSPELGEIEYDERARLYKGLDNDGPYVKTQVHVIENKTDEDTDPMVGEMPAVELEARFIAREIQSRVGKPIFDTKTGQERLLQYRDIGVLMRSVAGRGDVYAKIFSELGIPAYFDGGEQYYESMEIGVVMNLLDLIDNHHQDLPLLSVMTSPIGGFNTEACTEIRLFQKEGSYYAAAEKYRDAREDALAAKLKAFYKRLDAWQWDSRVMDIEDFLWKLYLDTGYYHFVGALPGGEQRQSNLRVLLKRAGDYKRSTLRGLFYFIRFIERMKKHKYDMSPPGVLSESENVVRIMTIHKSKGLEFPVVFLSGTGKLFNKRTRNRDILFHKDLGICPDYVNLALRAKMPTLAKNICLEKNELETLSEEMRLLYVAMTRARESLVVVGMVKNLESKLAAWSGPGDLYHLKKAGGLLDWIMQALLRNSAPEILEEEKRRRLSLPSYDVYFYTAEQSLKHHVSEDTVGELIEEAQAPPEAMWQEVCRRLSYRYPFEKQQELPGKMTVTEVKRLRTQAEALGVPEIPERVALPSFMMADAREITGAEKGTALHFMMQNLPLHKLRAVAMDTEAFERLLEEERQRLIDEELLLPELAETIDLEIIRGFFQSELGRRMLAADRVRREVPFNYQYDPRKVLPDWQNAEAPLVVQGMIDCCFEENGKWILLDYKTDRYFGEAGRQRLIDQYRLQINFYAEALANLTGMPVAERILCLVAIGEQIKVDR</sequence>
<dbReference type="RefSeq" id="WP_096920098.1">
    <property type="nucleotide sequence ID" value="NZ_CP029487.1"/>
</dbReference>
<comment type="catalytic activity">
    <reaction evidence="13">
        <text>ATP + H2O = ADP + phosphate + H(+)</text>
        <dbReference type="Rhea" id="RHEA:13065"/>
        <dbReference type="ChEBI" id="CHEBI:15377"/>
        <dbReference type="ChEBI" id="CHEBI:15378"/>
        <dbReference type="ChEBI" id="CHEBI:30616"/>
        <dbReference type="ChEBI" id="CHEBI:43474"/>
        <dbReference type="ChEBI" id="CHEBI:456216"/>
        <dbReference type="EC" id="5.6.2.4"/>
    </reaction>
</comment>
<dbReference type="Gene3D" id="3.90.320.10">
    <property type="match status" value="1"/>
</dbReference>
<dbReference type="SUPFAM" id="SSF52980">
    <property type="entry name" value="Restriction endonuclease-like"/>
    <property type="match status" value="1"/>
</dbReference>
<accession>A0A4P9CBD6</accession>
<keyword evidence="8" id="KW-0238">DNA-binding</keyword>
<dbReference type="AlphaFoldDB" id="A0A4P9CBD6"/>
<evidence type="ECO:0000256" key="12">
    <source>
        <dbReference type="ARBA" id="ARBA00034808"/>
    </source>
</evidence>
<evidence type="ECO:0000259" key="15">
    <source>
        <dbReference type="PROSITE" id="PS51198"/>
    </source>
</evidence>
<dbReference type="EMBL" id="CP029487">
    <property type="protein sequence ID" value="QCT72970.1"/>
    <property type="molecule type" value="Genomic_DNA"/>
</dbReference>
<evidence type="ECO:0000256" key="4">
    <source>
        <dbReference type="ARBA" id="ARBA00022801"/>
    </source>
</evidence>
<feature type="binding site" evidence="14">
    <location>
        <begin position="22"/>
        <end position="29"/>
    </location>
    <ligand>
        <name>ATP</name>
        <dbReference type="ChEBI" id="CHEBI:30616"/>
    </ligand>
</feature>
<dbReference type="InterPro" id="IPR027417">
    <property type="entry name" value="P-loop_NTPase"/>
</dbReference>
<evidence type="ECO:0000256" key="3">
    <source>
        <dbReference type="ARBA" id="ARBA00022763"/>
    </source>
</evidence>
<evidence type="ECO:0000256" key="13">
    <source>
        <dbReference type="ARBA" id="ARBA00048988"/>
    </source>
</evidence>
<dbReference type="GO" id="GO:0000725">
    <property type="term" value="P:recombinational repair"/>
    <property type="evidence" value="ECO:0007669"/>
    <property type="project" value="TreeGrafter"/>
</dbReference>
<dbReference type="PANTHER" id="PTHR11070:SF48">
    <property type="entry name" value="ATP-DEPENDENT HELICASE_NUCLEASE SUBUNIT A"/>
    <property type="match status" value="1"/>
</dbReference>
<organism evidence="17 18">
    <name type="scientific">Eubacterium maltosivorans</name>
    <dbReference type="NCBI Taxonomy" id="2041044"/>
    <lineage>
        <taxon>Bacteria</taxon>
        <taxon>Bacillati</taxon>
        <taxon>Bacillota</taxon>
        <taxon>Clostridia</taxon>
        <taxon>Eubacteriales</taxon>
        <taxon>Eubacteriaceae</taxon>
        <taxon>Eubacterium</taxon>
    </lineage>
</organism>
<gene>
    <name evidence="17" type="primary">addA</name>
    <name evidence="17" type="ORF">CPZ25_017095</name>
</gene>
<dbReference type="Pfam" id="PF13361">
    <property type="entry name" value="UvrD_C"/>
    <property type="match status" value="1"/>
</dbReference>
<proteinExistence type="predicted"/>
<dbReference type="GO" id="GO:0043138">
    <property type="term" value="F:3'-5' DNA helicase activity"/>
    <property type="evidence" value="ECO:0007669"/>
    <property type="project" value="UniProtKB-EC"/>
</dbReference>
<feature type="domain" description="UvrD-like helicase ATP-binding" evidence="15">
    <location>
        <begin position="1"/>
        <end position="460"/>
    </location>
</feature>
<dbReference type="GO" id="GO:0016887">
    <property type="term" value="F:ATP hydrolysis activity"/>
    <property type="evidence" value="ECO:0007669"/>
    <property type="project" value="RHEA"/>
</dbReference>
<dbReference type="Proteomes" id="UP000218387">
    <property type="component" value="Chromosome"/>
</dbReference>
<dbReference type="NCBIfam" id="TIGR02785">
    <property type="entry name" value="addA_Gpos"/>
    <property type="match status" value="1"/>
</dbReference>
<dbReference type="InterPro" id="IPR011335">
    <property type="entry name" value="Restrct_endonuc-II-like"/>
</dbReference>
<dbReference type="GO" id="GO:0005829">
    <property type="term" value="C:cytosol"/>
    <property type="evidence" value="ECO:0007669"/>
    <property type="project" value="TreeGrafter"/>
</dbReference>
<evidence type="ECO:0000256" key="10">
    <source>
        <dbReference type="ARBA" id="ARBA00023235"/>
    </source>
</evidence>
<dbReference type="Pfam" id="PF12705">
    <property type="entry name" value="PDDEXK_1"/>
    <property type="match status" value="1"/>
</dbReference>
<evidence type="ECO:0000313" key="18">
    <source>
        <dbReference type="Proteomes" id="UP000218387"/>
    </source>
</evidence>
<keyword evidence="1" id="KW-0540">Nuclease</keyword>
<keyword evidence="4 14" id="KW-0378">Hydrolase</keyword>
<dbReference type="EC" id="5.6.2.4" evidence="12"/>
<keyword evidence="6 17" id="KW-0269">Exonuclease</keyword>
<evidence type="ECO:0000313" key="17">
    <source>
        <dbReference type="EMBL" id="QCT72970.1"/>
    </source>
</evidence>
<dbReference type="KEGG" id="emt:CPZ25_017095"/>
<evidence type="ECO:0000256" key="2">
    <source>
        <dbReference type="ARBA" id="ARBA00022741"/>
    </source>
</evidence>
<dbReference type="Gene3D" id="3.40.50.300">
    <property type="entry name" value="P-loop containing nucleotide triphosphate hydrolases"/>
    <property type="match status" value="4"/>
</dbReference>
<dbReference type="GO" id="GO:0005524">
    <property type="term" value="F:ATP binding"/>
    <property type="evidence" value="ECO:0007669"/>
    <property type="project" value="UniProtKB-UniRule"/>
</dbReference>
<evidence type="ECO:0000256" key="6">
    <source>
        <dbReference type="ARBA" id="ARBA00022839"/>
    </source>
</evidence>
<keyword evidence="18" id="KW-1185">Reference proteome</keyword>
<evidence type="ECO:0000256" key="7">
    <source>
        <dbReference type="ARBA" id="ARBA00022840"/>
    </source>
</evidence>
<comment type="catalytic activity">
    <reaction evidence="11">
        <text>Couples ATP hydrolysis with the unwinding of duplex DNA by translocating in the 3'-5' direction.</text>
        <dbReference type="EC" id="5.6.2.4"/>
    </reaction>
</comment>
<dbReference type="InterPro" id="IPR000212">
    <property type="entry name" value="DNA_helicase_UvrD/REP"/>
</dbReference>
<evidence type="ECO:0000256" key="5">
    <source>
        <dbReference type="ARBA" id="ARBA00022806"/>
    </source>
</evidence>
<dbReference type="InterPro" id="IPR038726">
    <property type="entry name" value="PDDEXK_AddAB-type"/>
</dbReference>
<dbReference type="PROSITE" id="PS51198">
    <property type="entry name" value="UVRD_HELICASE_ATP_BIND"/>
    <property type="match status" value="1"/>
</dbReference>
<keyword evidence="5 14" id="KW-0347">Helicase</keyword>
<keyword evidence="9" id="KW-0234">DNA repair</keyword>
<dbReference type="PROSITE" id="PS51217">
    <property type="entry name" value="UVRD_HELICASE_CTER"/>
    <property type="match status" value="1"/>
</dbReference>
<dbReference type="PANTHER" id="PTHR11070">
    <property type="entry name" value="UVRD / RECB / PCRA DNA HELICASE FAMILY MEMBER"/>
    <property type="match status" value="1"/>
</dbReference>
<dbReference type="InterPro" id="IPR011604">
    <property type="entry name" value="PDDEXK-like_dom_sf"/>
</dbReference>
<dbReference type="GO" id="GO:0004527">
    <property type="term" value="F:exonuclease activity"/>
    <property type="evidence" value="ECO:0007669"/>
    <property type="project" value="UniProtKB-KW"/>
</dbReference>
<feature type="domain" description="UvrD-like helicase C-terminal" evidence="16">
    <location>
        <begin position="472"/>
        <end position="773"/>
    </location>
</feature>
<dbReference type="InterPro" id="IPR014152">
    <property type="entry name" value="AddA"/>
</dbReference>
<dbReference type="GO" id="GO:0033202">
    <property type="term" value="C:DNA helicase complex"/>
    <property type="evidence" value="ECO:0007669"/>
    <property type="project" value="TreeGrafter"/>
</dbReference>
<evidence type="ECO:0000256" key="8">
    <source>
        <dbReference type="ARBA" id="ARBA00023125"/>
    </source>
</evidence>
<name>A0A4P9CBD6_EUBML</name>
<dbReference type="InterPro" id="IPR014017">
    <property type="entry name" value="DNA_helicase_UvrD-like_C"/>
</dbReference>
<keyword evidence="3" id="KW-0227">DNA damage</keyword>
<evidence type="ECO:0000256" key="11">
    <source>
        <dbReference type="ARBA" id="ARBA00034617"/>
    </source>
</evidence>
<reference evidence="17 18" key="1">
    <citation type="submission" date="2018-05" db="EMBL/GenBank/DDBJ databases">
        <title>Genome comparison of Eubacterium sp.</title>
        <authorList>
            <person name="Feng Y."/>
            <person name="Sanchez-Andrea I."/>
            <person name="Stams A.J.M."/>
            <person name="De Vos W.M."/>
        </authorList>
    </citation>
    <scope>NUCLEOTIDE SEQUENCE [LARGE SCALE GENOMIC DNA]</scope>
    <source>
        <strain evidence="17 18">YI</strain>
    </source>
</reference>
<dbReference type="Pfam" id="PF00580">
    <property type="entry name" value="UvrD-helicase"/>
    <property type="match status" value="1"/>
</dbReference>
<keyword evidence="10" id="KW-0413">Isomerase</keyword>
<protein>
    <recommendedName>
        <fullName evidence="12">DNA 3'-5' helicase</fullName>
        <ecNumber evidence="12">5.6.2.4</ecNumber>
    </recommendedName>
</protein>
<evidence type="ECO:0000259" key="16">
    <source>
        <dbReference type="PROSITE" id="PS51217"/>
    </source>
</evidence>
<dbReference type="GO" id="GO:0006302">
    <property type="term" value="P:double-strand break repair"/>
    <property type="evidence" value="ECO:0007669"/>
    <property type="project" value="InterPro"/>
</dbReference>
<dbReference type="SUPFAM" id="SSF52540">
    <property type="entry name" value="P-loop containing nucleoside triphosphate hydrolases"/>
    <property type="match status" value="1"/>
</dbReference>
<keyword evidence="7 14" id="KW-0067">ATP-binding</keyword>
<dbReference type="GO" id="GO:0003677">
    <property type="term" value="F:DNA binding"/>
    <property type="evidence" value="ECO:0007669"/>
    <property type="project" value="UniProtKB-KW"/>
</dbReference>
<evidence type="ECO:0000256" key="14">
    <source>
        <dbReference type="PROSITE-ProRule" id="PRU00560"/>
    </source>
</evidence>
<evidence type="ECO:0000256" key="1">
    <source>
        <dbReference type="ARBA" id="ARBA00022722"/>
    </source>
</evidence>